<evidence type="ECO:0000313" key="10">
    <source>
        <dbReference type="EMBL" id="NVD38251.1"/>
    </source>
</evidence>
<feature type="transmembrane region" description="Helical" evidence="8">
    <location>
        <begin position="84"/>
        <end position="102"/>
    </location>
</feature>
<feature type="transmembrane region" description="Helical" evidence="8">
    <location>
        <begin position="870"/>
        <end position="891"/>
    </location>
</feature>
<feature type="transmembrane region" description="Helical" evidence="8">
    <location>
        <begin position="701"/>
        <end position="722"/>
    </location>
</feature>
<feature type="transmembrane region" description="Helical" evidence="8">
    <location>
        <begin position="401"/>
        <end position="422"/>
    </location>
</feature>
<dbReference type="GO" id="GO:0042773">
    <property type="term" value="P:ATP synthesis coupled electron transport"/>
    <property type="evidence" value="ECO:0007669"/>
    <property type="project" value="InterPro"/>
</dbReference>
<feature type="transmembrane region" description="Helical" evidence="8">
    <location>
        <begin position="109"/>
        <end position="126"/>
    </location>
</feature>
<feature type="transmembrane region" description="Helical" evidence="8">
    <location>
        <begin position="195"/>
        <end position="219"/>
    </location>
</feature>
<feature type="transmembrane region" description="Helical" evidence="8">
    <location>
        <begin position="360"/>
        <end position="381"/>
    </location>
</feature>
<dbReference type="PANTHER" id="PTHR42703">
    <property type="entry name" value="NADH DEHYDROGENASE"/>
    <property type="match status" value="1"/>
</dbReference>
<evidence type="ECO:0000259" key="9">
    <source>
        <dbReference type="Pfam" id="PF00361"/>
    </source>
</evidence>
<evidence type="ECO:0000256" key="2">
    <source>
        <dbReference type="ARBA" id="ARBA00005346"/>
    </source>
</evidence>
<sequence length="1031" mass="110598">MVDSLFQPLNIFLLGLGGGFLIPLLYKIAKPLPAVGFIIALLGMTVISGVCLWSVHHGGSTIEVLTAGSVPPFSINLRFGPWEGFFSVCVNVVAMLGAWHLWGRLHASYPALLLYLILTMGINGMVMTRDLFNQFVFLEIVSIGTYGLLGFERTPAALAASFKYIMATVLASSFFLLGAGLLYHVTGTLNIDDMIANRALIIGPIGVTALLLVLSCLVLELKPFPANGWGLDVYETANSGIAALVSVGVSAGVFFALFKLLPLFEDHLGMLALSGGITFLFSNLVGLRQTSVQRMLGYSSIAQMGLLTLALALLQQLGAEQALPLVVGGLFINHLIAKAGLFWLAGIVERREVDGWSDVAGNPVLLSILAVFVVAIAGLPPFPGFWAKWELVMQAAAGERYIWIAVILVGSLLEAAYMFRWFKQATRPLPGETKISPTPGRLVPVLVCAALLFAGGYAAASLAGAASLLLVAPLVVGVGLYMLDWLPGRAKCVLMLAAVLVVGWWIVRDIDGLRRLFAVLLLAGGLVIAFASLYRSDARGGFYPMMAILLLSIASLLRAATSLEFFFHWELITLSSYFLIAQRREAHPYVLQFLLFSLVSAFCLLAGFGIAATANGTTALAAFATAGPDAAPAFMLLAIGFLIKAGAVGVHVWLPGAYAEADDDLSAMLSAVISKVAVFGLFMVTYLAIRSQVGLEMAHVMGWIGLLTTIAGAVMALQQSDIKRMLGYSSMSQIGYIITAIALMSHLGWVTAFYLVANHLMVKGILFLAAAGVILATGTRLLDQTGGLARKMPLTFAAVVIALISMSGLPPLAGFGGKWLLLSAMTDRGWYGLAIVGVLATFIGFLYMFRLAYSIFLGPQKTAYEEVREAPWPLLVPQFVLILAIFVLSFFPKLLMDPVSAAIDPYFASTLVWQGMSLETIYGYWNPVPVMAFSVAAAVVLLALFLLIYRAGWGRSIPVSTSHFYGFYRLVFAPLVTPVANFVWDGVCSLTIGLAGLVRRIYTGNGQTYALQVLCYVIVLYLLGTLRLTAG</sequence>
<feature type="transmembrane region" description="Helical" evidence="8">
    <location>
        <begin position="267"/>
        <end position="286"/>
    </location>
</feature>
<protein>
    <submittedName>
        <fullName evidence="10">Proton-conducting membrane transporter</fullName>
    </submittedName>
</protein>
<reference evidence="10 11" key="1">
    <citation type="submission" date="2020-06" db="EMBL/GenBank/DDBJ databases">
        <authorList>
            <person name="Grouzdev D.S."/>
        </authorList>
    </citation>
    <scope>NUCLEOTIDE SEQUENCE [LARGE SCALE GENOMIC DNA]</scope>
    <source>
        <strain evidence="10 11">HO-A22</strain>
    </source>
</reference>
<feature type="domain" description="NADH:quinone oxidoreductase/Mrp antiporter transmembrane" evidence="9">
    <location>
        <begin position="563"/>
        <end position="844"/>
    </location>
</feature>
<feature type="transmembrane region" description="Helical" evidence="8">
    <location>
        <begin position="132"/>
        <end position="152"/>
    </location>
</feature>
<evidence type="ECO:0000256" key="1">
    <source>
        <dbReference type="ARBA" id="ARBA00004651"/>
    </source>
</evidence>
<feature type="transmembrane region" description="Helical" evidence="8">
    <location>
        <begin position="164"/>
        <end position="183"/>
    </location>
</feature>
<evidence type="ECO:0000313" key="11">
    <source>
        <dbReference type="Proteomes" id="UP000520198"/>
    </source>
</evidence>
<feature type="transmembrane region" description="Helical" evidence="8">
    <location>
        <begin position="794"/>
        <end position="817"/>
    </location>
</feature>
<feature type="transmembrane region" description="Helical" evidence="8">
    <location>
        <begin position="298"/>
        <end position="317"/>
    </location>
</feature>
<gene>
    <name evidence="10" type="ORF">HT585_05250</name>
</gene>
<keyword evidence="11" id="KW-1185">Reference proteome</keyword>
<feature type="transmembrane region" description="Helical" evidence="8">
    <location>
        <begin position="1009"/>
        <end position="1030"/>
    </location>
</feature>
<keyword evidence="4 7" id="KW-0812">Transmembrane</keyword>
<keyword evidence="5 8" id="KW-1133">Transmembrane helix</keyword>
<feature type="transmembrane region" description="Helical" evidence="8">
    <location>
        <begin position="634"/>
        <end position="654"/>
    </location>
</feature>
<comment type="similarity">
    <text evidence="2">Belongs to the CPA3 antiporters (TC 2.A.63) subunit D family.</text>
</comment>
<dbReference type="Pfam" id="PF00361">
    <property type="entry name" value="Proton_antipo_M"/>
    <property type="match status" value="2"/>
</dbReference>
<evidence type="ECO:0000256" key="4">
    <source>
        <dbReference type="ARBA" id="ARBA00022692"/>
    </source>
</evidence>
<comment type="subcellular location">
    <subcellularLocation>
        <location evidence="1">Cell membrane</location>
        <topology evidence="1">Multi-pass membrane protein</topology>
    </subcellularLocation>
    <subcellularLocation>
        <location evidence="7">Membrane</location>
        <topology evidence="7">Multi-pass membrane protein</topology>
    </subcellularLocation>
</comment>
<evidence type="ECO:0000256" key="7">
    <source>
        <dbReference type="RuleBase" id="RU000320"/>
    </source>
</evidence>
<feature type="transmembrane region" description="Helical" evidence="8">
    <location>
        <begin position="928"/>
        <end position="949"/>
    </location>
</feature>
<feature type="transmembrane region" description="Helical" evidence="8">
    <location>
        <begin position="240"/>
        <end position="261"/>
    </location>
</feature>
<evidence type="ECO:0000256" key="8">
    <source>
        <dbReference type="SAM" id="Phobius"/>
    </source>
</evidence>
<keyword evidence="6 8" id="KW-0472">Membrane</keyword>
<dbReference type="InterPro" id="IPR003918">
    <property type="entry name" value="NADH_UbQ_OxRdtase"/>
</dbReference>
<feature type="transmembrane region" description="Helical" evidence="8">
    <location>
        <begin position="829"/>
        <end position="849"/>
    </location>
</feature>
<comment type="caution">
    <text evidence="10">The sequence shown here is derived from an EMBL/GenBank/DDBJ whole genome shotgun (WGS) entry which is preliminary data.</text>
</comment>
<dbReference type="PRINTS" id="PR01437">
    <property type="entry name" value="NUOXDRDTASE4"/>
</dbReference>
<dbReference type="EMBL" id="JABWDU010000001">
    <property type="protein sequence ID" value="NVD38251.1"/>
    <property type="molecule type" value="Genomic_DNA"/>
</dbReference>
<feature type="transmembrane region" description="Helical" evidence="8">
    <location>
        <begin position="490"/>
        <end position="507"/>
    </location>
</feature>
<dbReference type="InterPro" id="IPR001750">
    <property type="entry name" value="ND/Mrp_TM"/>
</dbReference>
<feature type="transmembrane region" description="Helical" evidence="8">
    <location>
        <begin position="513"/>
        <end position="534"/>
    </location>
</feature>
<feature type="transmembrane region" description="Helical" evidence="8">
    <location>
        <begin position="593"/>
        <end position="614"/>
    </location>
</feature>
<name>A0A7Y6ULB7_9HYPH</name>
<feature type="transmembrane region" description="Helical" evidence="8">
    <location>
        <begin position="970"/>
        <end position="997"/>
    </location>
</feature>
<feature type="transmembrane region" description="Helical" evidence="8">
    <location>
        <begin position="6"/>
        <end position="26"/>
    </location>
</feature>
<feature type="transmembrane region" description="Helical" evidence="8">
    <location>
        <begin position="33"/>
        <end position="55"/>
    </location>
</feature>
<keyword evidence="3" id="KW-1003">Cell membrane</keyword>
<feature type="transmembrane region" description="Helical" evidence="8">
    <location>
        <begin position="541"/>
        <end position="559"/>
    </location>
</feature>
<dbReference type="AlphaFoldDB" id="A0A7Y6ULB7"/>
<dbReference type="GO" id="GO:0008137">
    <property type="term" value="F:NADH dehydrogenase (ubiquinone) activity"/>
    <property type="evidence" value="ECO:0007669"/>
    <property type="project" value="InterPro"/>
</dbReference>
<evidence type="ECO:0000256" key="5">
    <source>
        <dbReference type="ARBA" id="ARBA00022989"/>
    </source>
</evidence>
<organism evidence="10 11">
    <name type="scientific">Ensifer oleiphilus</name>
    <dbReference type="NCBI Taxonomy" id="2742698"/>
    <lineage>
        <taxon>Bacteria</taxon>
        <taxon>Pseudomonadati</taxon>
        <taxon>Pseudomonadota</taxon>
        <taxon>Alphaproteobacteria</taxon>
        <taxon>Hyphomicrobiales</taxon>
        <taxon>Rhizobiaceae</taxon>
        <taxon>Sinorhizobium/Ensifer group</taxon>
        <taxon>Ensifer</taxon>
    </lineage>
</organism>
<feature type="transmembrane region" description="Helical" evidence="8">
    <location>
        <begin position="666"/>
        <end position="689"/>
    </location>
</feature>
<feature type="transmembrane region" description="Helical" evidence="8">
    <location>
        <begin position="442"/>
        <end position="459"/>
    </location>
</feature>
<feature type="domain" description="NADH:quinone oxidoreductase/Mrp antiporter transmembrane" evidence="9">
    <location>
        <begin position="129"/>
        <end position="413"/>
    </location>
</feature>
<dbReference type="PANTHER" id="PTHR42703:SF1">
    <property type="entry name" value="NA(+)_H(+) ANTIPORTER SUBUNIT D1"/>
    <property type="match status" value="1"/>
</dbReference>
<dbReference type="RefSeq" id="WP_176351910.1">
    <property type="nucleotide sequence ID" value="NZ_JABWDU010000001.1"/>
</dbReference>
<accession>A0A7Y6ULB7</accession>
<evidence type="ECO:0000256" key="6">
    <source>
        <dbReference type="ARBA" id="ARBA00023136"/>
    </source>
</evidence>
<feature type="transmembrane region" description="Helical" evidence="8">
    <location>
        <begin position="762"/>
        <end position="782"/>
    </location>
</feature>
<proteinExistence type="inferred from homology"/>
<dbReference type="InterPro" id="IPR050586">
    <property type="entry name" value="CPA3_Na-H_Antiporter_D"/>
</dbReference>
<dbReference type="Proteomes" id="UP000520198">
    <property type="component" value="Unassembled WGS sequence"/>
</dbReference>
<feature type="transmembrane region" description="Helical" evidence="8">
    <location>
        <begin position="323"/>
        <end position="348"/>
    </location>
</feature>
<dbReference type="GO" id="GO:0005886">
    <property type="term" value="C:plasma membrane"/>
    <property type="evidence" value="ECO:0007669"/>
    <property type="project" value="UniProtKB-SubCell"/>
</dbReference>
<evidence type="ECO:0000256" key="3">
    <source>
        <dbReference type="ARBA" id="ARBA00022475"/>
    </source>
</evidence>
<feature type="transmembrane region" description="Helical" evidence="8">
    <location>
        <begin position="734"/>
        <end position="756"/>
    </location>
</feature>